<evidence type="ECO:0000313" key="1">
    <source>
        <dbReference type="EMBL" id="QDU46593.1"/>
    </source>
</evidence>
<sequence length="108" mass="11576">MQLSEFITTALEDIAKGLSDAQSHKRPGFAYVLPQLKKLENPNCEYMTIVNVDFDIALSSTTTGGASGGLQLFAIKASGDMSHENSAAHRVKISVPVAFPSEPNSIDH</sequence>
<protein>
    <submittedName>
        <fullName evidence="1">Uncharacterized protein</fullName>
    </submittedName>
</protein>
<dbReference type="Proteomes" id="UP000319383">
    <property type="component" value="Chromosome"/>
</dbReference>
<accession>A0A517ZVT1</accession>
<dbReference type="RefSeq" id="WP_145379089.1">
    <property type="nucleotide sequence ID" value="NZ_CP036276.1"/>
</dbReference>
<proteinExistence type="predicted"/>
<organism evidence="1 2">
    <name type="scientific">Symmachiella dynata</name>
    <dbReference type="NCBI Taxonomy" id="2527995"/>
    <lineage>
        <taxon>Bacteria</taxon>
        <taxon>Pseudomonadati</taxon>
        <taxon>Planctomycetota</taxon>
        <taxon>Planctomycetia</taxon>
        <taxon>Planctomycetales</taxon>
        <taxon>Planctomycetaceae</taxon>
        <taxon>Symmachiella</taxon>
    </lineage>
</organism>
<gene>
    <name evidence="1" type="ORF">Mal52_51150</name>
</gene>
<name>A0A517ZVT1_9PLAN</name>
<dbReference type="AlphaFoldDB" id="A0A517ZVT1"/>
<keyword evidence="2" id="KW-1185">Reference proteome</keyword>
<dbReference type="KEGG" id="sdyn:Mal52_51150"/>
<reference evidence="1 2" key="1">
    <citation type="submission" date="2019-02" db="EMBL/GenBank/DDBJ databases">
        <title>Deep-cultivation of Planctomycetes and their phenomic and genomic characterization uncovers novel biology.</title>
        <authorList>
            <person name="Wiegand S."/>
            <person name="Jogler M."/>
            <person name="Boedeker C."/>
            <person name="Pinto D."/>
            <person name="Vollmers J."/>
            <person name="Rivas-Marin E."/>
            <person name="Kohn T."/>
            <person name="Peeters S.H."/>
            <person name="Heuer A."/>
            <person name="Rast P."/>
            <person name="Oberbeckmann S."/>
            <person name="Bunk B."/>
            <person name="Jeske O."/>
            <person name="Meyerdierks A."/>
            <person name="Storesund J.E."/>
            <person name="Kallscheuer N."/>
            <person name="Luecker S."/>
            <person name="Lage O.M."/>
            <person name="Pohl T."/>
            <person name="Merkel B.J."/>
            <person name="Hornburger P."/>
            <person name="Mueller R.-W."/>
            <person name="Bruemmer F."/>
            <person name="Labrenz M."/>
            <person name="Spormann A.M."/>
            <person name="Op den Camp H."/>
            <person name="Overmann J."/>
            <person name="Amann R."/>
            <person name="Jetten M.S.M."/>
            <person name="Mascher T."/>
            <person name="Medema M.H."/>
            <person name="Devos D.P."/>
            <person name="Kaster A.-K."/>
            <person name="Ovreas L."/>
            <person name="Rohde M."/>
            <person name="Galperin M.Y."/>
            <person name="Jogler C."/>
        </authorList>
    </citation>
    <scope>NUCLEOTIDE SEQUENCE [LARGE SCALE GENOMIC DNA]</scope>
    <source>
        <strain evidence="1 2">Mal52</strain>
    </source>
</reference>
<dbReference type="EMBL" id="CP036276">
    <property type="protein sequence ID" value="QDU46593.1"/>
    <property type="molecule type" value="Genomic_DNA"/>
</dbReference>
<evidence type="ECO:0000313" key="2">
    <source>
        <dbReference type="Proteomes" id="UP000319383"/>
    </source>
</evidence>